<feature type="region of interest" description="Disordered" evidence="14">
    <location>
        <begin position="88"/>
        <end position="111"/>
    </location>
</feature>
<dbReference type="InterPro" id="IPR036249">
    <property type="entry name" value="Thioredoxin-like_sf"/>
</dbReference>
<feature type="domain" description="Thioredoxin" evidence="15">
    <location>
        <begin position="457"/>
        <end position="598"/>
    </location>
</feature>
<dbReference type="NCBIfam" id="TIGR01126">
    <property type="entry name" value="pdi_dom"/>
    <property type="match status" value="1"/>
</dbReference>
<dbReference type="Pfam" id="PF00085">
    <property type="entry name" value="Thioredoxin"/>
    <property type="match status" value="2"/>
</dbReference>
<feature type="compositionally biased region" description="Basic and acidic residues" evidence="14">
    <location>
        <begin position="1769"/>
        <end position="1781"/>
    </location>
</feature>
<feature type="domain" description="Thioredoxin" evidence="15">
    <location>
        <begin position="134"/>
        <end position="258"/>
    </location>
</feature>
<feature type="compositionally biased region" description="Polar residues" evidence="14">
    <location>
        <begin position="1712"/>
        <end position="1729"/>
    </location>
</feature>
<evidence type="ECO:0000256" key="3">
    <source>
        <dbReference type="ARBA" id="ARBA00006347"/>
    </source>
</evidence>
<dbReference type="PANTHER" id="PTHR18929:SF240">
    <property type="entry name" value="PROTEIN DISULFIDE-ISOMERASE"/>
    <property type="match status" value="1"/>
</dbReference>
<dbReference type="Gene3D" id="3.40.30.10">
    <property type="entry name" value="Glutaredoxin"/>
    <property type="match status" value="4"/>
</dbReference>
<feature type="region of interest" description="Disordered" evidence="14">
    <location>
        <begin position="2901"/>
        <end position="2993"/>
    </location>
</feature>
<dbReference type="CDD" id="cd02982">
    <property type="entry name" value="PDI_b'_family"/>
    <property type="match status" value="1"/>
</dbReference>
<name>A0A0L0C696_LUCCU</name>
<feature type="region of interest" description="Disordered" evidence="14">
    <location>
        <begin position="2845"/>
        <end position="2870"/>
    </location>
</feature>
<feature type="compositionally biased region" description="Basic and acidic residues" evidence="14">
    <location>
        <begin position="2901"/>
        <end position="2911"/>
    </location>
</feature>
<feature type="compositionally biased region" description="Acidic residues" evidence="14">
    <location>
        <begin position="1929"/>
        <end position="1968"/>
    </location>
</feature>
<evidence type="ECO:0000256" key="4">
    <source>
        <dbReference type="ARBA" id="ARBA00012723"/>
    </source>
</evidence>
<keyword evidence="6" id="KW-0677">Repeat</keyword>
<dbReference type="OrthoDB" id="72053at2759"/>
<evidence type="ECO:0000256" key="14">
    <source>
        <dbReference type="SAM" id="MobiDB-lite"/>
    </source>
</evidence>
<feature type="compositionally biased region" description="Polar residues" evidence="14">
    <location>
        <begin position="985"/>
        <end position="1000"/>
    </location>
</feature>
<feature type="compositionally biased region" description="Acidic residues" evidence="14">
    <location>
        <begin position="1491"/>
        <end position="1501"/>
    </location>
</feature>
<dbReference type="CDD" id="cd02961">
    <property type="entry name" value="PDI_a_family"/>
    <property type="match status" value="1"/>
</dbReference>
<comment type="catalytic activity">
    <reaction evidence="1 13">
        <text>Catalyzes the rearrangement of -S-S- bonds in proteins.</text>
        <dbReference type="EC" id="5.3.4.1"/>
    </reaction>
</comment>
<evidence type="ECO:0000256" key="10">
    <source>
        <dbReference type="ARBA" id="ARBA00023284"/>
    </source>
</evidence>
<feature type="compositionally biased region" description="Basic and acidic residues" evidence="14">
    <location>
        <begin position="1831"/>
        <end position="1843"/>
    </location>
</feature>
<evidence type="ECO:0000256" key="2">
    <source>
        <dbReference type="ARBA" id="ARBA00004319"/>
    </source>
</evidence>
<feature type="compositionally biased region" description="Basic and acidic residues" evidence="14">
    <location>
        <begin position="1457"/>
        <end position="1467"/>
    </location>
</feature>
<proteinExistence type="inferred from homology"/>
<dbReference type="FunFam" id="3.40.30.10:FF:000027">
    <property type="entry name" value="protein disulfide-isomerase A2"/>
    <property type="match status" value="1"/>
</dbReference>
<evidence type="ECO:0000256" key="1">
    <source>
        <dbReference type="ARBA" id="ARBA00001182"/>
    </source>
</evidence>
<feature type="region of interest" description="Disordered" evidence="14">
    <location>
        <begin position="1877"/>
        <end position="2013"/>
    </location>
</feature>
<feature type="compositionally biased region" description="Basic and acidic residues" evidence="14">
    <location>
        <begin position="1401"/>
        <end position="1444"/>
    </location>
</feature>
<feature type="disulfide bond" description="Redox-active" evidence="11">
    <location>
        <begin position="180"/>
        <end position="183"/>
    </location>
</feature>
<evidence type="ECO:0000256" key="12">
    <source>
        <dbReference type="RuleBase" id="RU004208"/>
    </source>
</evidence>
<feature type="compositionally biased region" description="Basic and acidic residues" evidence="14">
    <location>
        <begin position="1681"/>
        <end position="1711"/>
    </location>
</feature>
<feature type="compositionally biased region" description="Polar residues" evidence="14">
    <location>
        <begin position="2078"/>
        <end position="2092"/>
    </location>
</feature>
<keyword evidence="10 11" id="KW-0676">Redox-active center</keyword>
<feature type="compositionally biased region" description="Low complexity" evidence="14">
    <location>
        <begin position="1035"/>
        <end position="1048"/>
    </location>
</feature>
<dbReference type="STRING" id="7375.A0A0L0C696"/>
<dbReference type="InterPro" id="IPR005788">
    <property type="entry name" value="PDI_thioredoxin-like_dom"/>
</dbReference>
<feature type="compositionally biased region" description="Low complexity" evidence="14">
    <location>
        <begin position="2716"/>
        <end position="2732"/>
    </location>
</feature>
<feature type="compositionally biased region" description="Basic and acidic residues" evidence="14">
    <location>
        <begin position="1905"/>
        <end position="1914"/>
    </location>
</feature>
<feature type="compositionally biased region" description="Basic and acidic residues" evidence="14">
    <location>
        <begin position="1656"/>
        <end position="1665"/>
    </location>
</feature>
<dbReference type="EC" id="5.3.4.1" evidence="4 13"/>
<feature type="region of interest" description="Disordered" evidence="14">
    <location>
        <begin position="2508"/>
        <end position="2533"/>
    </location>
</feature>
<evidence type="ECO:0000259" key="15">
    <source>
        <dbReference type="PROSITE" id="PS51352"/>
    </source>
</evidence>
<feature type="compositionally biased region" description="Basic and acidic residues" evidence="14">
    <location>
        <begin position="1634"/>
        <end position="1647"/>
    </location>
</feature>
<evidence type="ECO:0000256" key="13">
    <source>
        <dbReference type="RuleBase" id="RU361130"/>
    </source>
</evidence>
<keyword evidence="9 13" id="KW-0413">Isomerase</keyword>
<dbReference type="PANTHER" id="PTHR18929">
    <property type="entry name" value="PROTEIN DISULFIDE ISOMERASE"/>
    <property type="match status" value="1"/>
</dbReference>
<feature type="region of interest" description="Disordered" evidence="14">
    <location>
        <begin position="1035"/>
        <end position="1061"/>
    </location>
</feature>
<dbReference type="GO" id="GO:0005788">
    <property type="term" value="C:endoplasmic reticulum lumen"/>
    <property type="evidence" value="ECO:0007669"/>
    <property type="project" value="UniProtKB-SubCell"/>
</dbReference>
<feature type="compositionally biased region" description="Polar residues" evidence="14">
    <location>
        <begin position="2001"/>
        <end position="2011"/>
    </location>
</feature>
<evidence type="ECO:0000256" key="5">
    <source>
        <dbReference type="ARBA" id="ARBA00022729"/>
    </source>
</evidence>
<dbReference type="InterPro" id="IPR017937">
    <property type="entry name" value="Thioredoxin_CS"/>
</dbReference>
<dbReference type="FunFam" id="3.40.30.10:FF:000107">
    <property type="entry name" value="Protein disulfide-isomerase 5-2"/>
    <property type="match status" value="1"/>
</dbReference>
<reference evidence="16 17" key="1">
    <citation type="journal article" date="2015" name="Nat. Commun.">
        <title>Lucilia cuprina genome unlocks parasitic fly biology to underpin future interventions.</title>
        <authorList>
            <person name="Anstead C.A."/>
            <person name="Korhonen P.K."/>
            <person name="Young N.D."/>
            <person name="Hall R.S."/>
            <person name="Jex A.R."/>
            <person name="Murali S.C."/>
            <person name="Hughes D.S."/>
            <person name="Lee S.F."/>
            <person name="Perry T."/>
            <person name="Stroehlein A.J."/>
            <person name="Ansell B.R."/>
            <person name="Breugelmans B."/>
            <person name="Hofmann A."/>
            <person name="Qu J."/>
            <person name="Dugan S."/>
            <person name="Lee S.L."/>
            <person name="Chao H."/>
            <person name="Dinh H."/>
            <person name="Han Y."/>
            <person name="Doddapaneni H.V."/>
            <person name="Worley K.C."/>
            <person name="Muzny D.M."/>
            <person name="Ioannidis P."/>
            <person name="Waterhouse R.M."/>
            <person name="Zdobnov E.M."/>
            <person name="James P.J."/>
            <person name="Bagnall N.H."/>
            <person name="Kotze A.C."/>
            <person name="Gibbs R.A."/>
            <person name="Richards S."/>
            <person name="Batterham P."/>
            <person name="Gasser R.B."/>
        </authorList>
    </citation>
    <scope>NUCLEOTIDE SEQUENCE [LARGE SCALE GENOMIC DNA]</scope>
    <source>
        <strain evidence="16 17">LS</strain>
        <tissue evidence="16">Full body</tissue>
    </source>
</reference>
<dbReference type="GO" id="GO:0006457">
    <property type="term" value="P:protein folding"/>
    <property type="evidence" value="ECO:0007669"/>
    <property type="project" value="TreeGrafter"/>
</dbReference>
<feature type="compositionally biased region" description="Basic and acidic residues" evidence="14">
    <location>
        <begin position="1798"/>
        <end position="1812"/>
    </location>
</feature>
<keyword evidence="5 13" id="KW-0732">Signal</keyword>
<feature type="compositionally biased region" description="Basic and acidic residues" evidence="14">
    <location>
        <begin position="1878"/>
        <end position="1891"/>
    </location>
</feature>
<evidence type="ECO:0000256" key="11">
    <source>
        <dbReference type="PIRSR" id="PIRSR605792-51"/>
    </source>
</evidence>
<gene>
    <name evidence="16" type="ORF">FF38_10849</name>
</gene>
<feature type="region of interest" description="Disordered" evidence="14">
    <location>
        <begin position="1620"/>
        <end position="1849"/>
    </location>
</feature>
<dbReference type="PROSITE" id="PS00194">
    <property type="entry name" value="THIOREDOXIN_1"/>
    <property type="match status" value="1"/>
</dbReference>
<evidence type="ECO:0000313" key="17">
    <source>
        <dbReference type="Proteomes" id="UP000037069"/>
    </source>
</evidence>
<feature type="compositionally biased region" description="Low complexity" evidence="14">
    <location>
        <begin position="2964"/>
        <end position="2993"/>
    </location>
</feature>
<feature type="signal peptide" evidence="13">
    <location>
        <begin position="1"/>
        <end position="21"/>
    </location>
</feature>
<feature type="compositionally biased region" description="Low complexity" evidence="14">
    <location>
        <begin position="2845"/>
        <end position="2861"/>
    </location>
</feature>
<feature type="compositionally biased region" description="Low complexity" evidence="14">
    <location>
        <begin position="2933"/>
        <end position="2957"/>
    </location>
</feature>
<evidence type="ECO:0000256" key="6">
    <source>
        <dbReference type="ARBA" id="ARBA00022737"/>
    </source>
</evidence>
<feature type="region of interest" description="Disordered" evidence="14">
    <location>
        <begin position="2709"/>
        <end position="2733"/>
    </location>
</feature>
<comment type="subcellular location">
    <subcellularLocation>
        <location evidence="2">Endoplasmic reticulum lumen</location>
    </subcellularLocation>
</comment>
<accession>A0A0L0C696</accession>
<dbReference type="Proteomes" id="UP000037069">
    <property type="component" value="Unassembled WGS sequence"/>
</dbReference>
<dbReference type="Pfam" id="PF13848">
    <property type="entry name" value="Thioredoxin_6"/>
    <property type="match status" value="1"/>
</dbReference>
<dbReference type="InterPro" id="IPR013766">
    <property type="entry name" value="Thioredoxin_domain"/>
</dbReference>
<dbReference type="PROSITE" id="PS51352">
    <property type="entry name" value="THIOREDOXIN_2"/>
    <property type="match status" value="2"/>
</dbReference>
<evidence type="ECO:0000256" key="7">
    <source>
        <dbReference type="ARBA" id="ARBA00022824"/>
    </source>
</evidence>
<dbReference type="GO" id="GO:0003756">
    <property type="term" value="F:protein disulfide isomerase activity"/>
    <property type="evidence" value="ECO:0007669"/>
    <property type="project" value="UniProtKB-EC"/>
</dbReference>
<dbReference type="GO" id="GO:0034976">
    <property type="term" value="P:response to endoplasmic reticulum stress"/>
    <property type="evidence" value="ECO:0007669"/>
    <property type="project" value="TreeGrafter"/>
</dbReference>
<evidence type="ECO:0000256" key="8">
    <source>
        <dbReference type="ARBA" id="ARBA00023157"/>
    </source>
</evidence>
<feature type="disulfide bond" description="Redox-active" evidence="11">
    <location>
        <begin position="521"/>
        <end position="524"/>
    </location>
</feature>
<evidence type="ECO:0000313" key="16">
    <source>
        <dbReference type="EMBL" id="KNC26939.1"/>
    </source>
</evidence>
<feature type="region of interest" description="Disordered" evidence="14">
    <location>
        <begin position="2055"/>
        <end position="2097"/>
    </location>
</feature>
<comment type="caution">
    <text evidence="16">The sequence shown here is derived from an EMBL/GenBank/DDBJ whole genome shotgun (WGS) entry which is preliminary data.</text>
</comment>
<protein>
    <recommendedName>
        <fullName evidence="4 13">Protein disulfide-isomerase</fullName>
        <ecNumber evidence="4 13">5.3.4.1</ecNumber>
    </recommendedName>
</protein>
<dbReference type="SUPFAM" id="SSF52833">
    <property type="entry name" value="Thioredoxin-like"/>
    <property type="match status" value="4"/>
</dbReference>
<dbReference type="InterPro" id="IPR005792">
    <property type="entry name" value="Prot_disulphide_isomerase"/>
</dbReference>
<evidence type="ECO:0000256" key="9">
    <source>
        <dbReference type="ARBA" id="ARBA00023235"/>
    </source>
</evidence>
<dbReference type="NCBIfam" id="TIGR01130">
    <property type="entry name" value="ER_PDI_fam"/>
    <property type="match status" value="1"/>
</dbReference>
<keyword evidence="7" id="KW-0256">Endoplasmic reticulum</keyword>
<keyword evidence="8 11" id="KW-1015">Disulfide bond</keyword>
<feature type="region of interest" description="Disordered" evidence="14">
    <location>
        <begin position="1401"/>
        <end position="1503"/>
    </location>
</feature>
<feature type="region of interest" description="Disordered" evidence="14">
    <location>
        <begin position="982"/>
        <end position="1004"/>
    </location>
</feature>
<feature type="chain" id="PRO_5005394085" description="Protein disulfide-isomerase" evidence="13">
    <location>
        <begin position="22"/>
        <end position="3058"/>
    </location>
</feature>
<dbReference type="CDD" id="cd02995">
    <property type="entry name" value="PDI_a_PDI_a'_C"/>
    <property type="match status" value="1"/>
</dbReference>
<feature type="compositionally biased region" description="Acidic residues" evidence="14">
    <location>
        <begin position="97"/>
        <end position="111"/>
    </location>
</feature>
<sequence length="3058" mass="346917">MKFLLCSLLLVATATLGVVYADEEIKTEDGVLVLTVDNFKKAIADNEFILAKKSNLTETGDKNHSNDDNQEPYQPTTHINQAYRRDSIHISSSPPEGPEEHEEDDGTDVQDEHDDALLNEEVDEEEEPNAYAFLPTASKKPEKEIFAKQIRPMGPYPTYNNMQANDKVVFSQALTHAPWCGHCKSLAPEYAKAAQTLAEKESNIKLAKVDATVEGPLAEEYQVRGYPTLKFFRNGAPVEYTGGRQAADIVSWVNKKTGPPAKDLPTVEEAEKFLKDNEIAIIGFFKDLESDAAKTFVTAAGELDPIPFGLTSSDDVVAKYEVKDGAVVMFKPFDDKKTVFEGELTLATLKKFAQVESLPLIVEFNHESASKIFGGQIKSHLLFFVSKEAGHIEKYVEPLKDIAKQYRDDILFVTISSDEEDHARIFEFFGMTKEEVPTIRLIKLEEDMAKYKPENNDLSAETIKDFLQKFMDGKLKQHLLSQELPEDWDKNPVKVLVATNFDDVAMDKSKDVLVEFYAPWCGHCKQLAPIYEQLGEKFKDSETVVIAKIDSTANELEHTKISSFPTIKLYRKGDNKVIDYNLDRTLDDFVKFLEAGGDLKSAEEEEKVEEEEEHKKDEFMLSFKEFKATVCTAKVAGPQQKEIKTTAAAITTTTTKNSDSAKDHNLVLPTTSTTAAAAALAAASSPSSNSNASSNISSSAAATTTNLKMYKLFTFIDDIYRDIRRYNSGLYKDSYSTQLMQTINKYKNGCNEIFGKVLESPDMSLKLSQNIVRTLDIFKQLSTCLSDLEEYHYRVCEIMSIFIVCELRLSVDAANTPQEQLAIAHRIIYIMRRHLVQEEEDATLYNILRTLVYIPKLYNARDIMCAIFGEFIPIKPVSEVNVLPDKLYMLYIIVFYRWMMMQKDDDDKLLIVNFAESFMKPSVSLCSNNLYGSYLPMYTTHSTATRTILNNLKFYRDIRNASIIDNALKTIGSIVTPKKQKKRVQFNTSPLGPTVPSSTHKMPLKPAIQQQKYKASDASEYFHLRDFDGSSYAGSVAGSSTSNSTSSSIKHQEQQESTNQECINKQEILKYTTNNVKDHNNKCSNFNKNLSVFNQKSLNMNLKQKTIKNVKINLKKLRFNNDISLTNFKSNFSKEQLHLPHTQQNTALIISNTKNNDNSSTYKRTETCQLKCNPIATITKQSDDDMIFKKPLPVTKKVFKSSPKPLKIHKVVSLRRHQQQHPYHMKPREVIKRETPELENNLLKVCIKQENVDDNRASEMHLEPENVNDNKTQLSTTDEDVEMDDLSKISKLLTEEINSLTCDATEKSKELKETSDLLISQELSKESLDKEKESVVTPKDLELKEILVEENITKSNKQLVNESNTNLSEDNETFDEVNPNILEEKEIVEQQNNTEIVTETIEKDDSLNLEEKDKNTLNSKVEQKEDEVKDTAEEQPKETEKVTEENLQPTNMEAEENPIRETITKDGDTEDTTVAQEPEILNEEQQSTDIESTETLEEEERTETAKLVTNFCAEYLAGLQNEPLPQTLSETVEEKETGHCDSKNDNDFEFENNCTTPISMCHIDIDVMTENTSELPASMPLTQLDAEACEAAKLLEDFNNKTEDIVDSALNKKALDNNESIENSVYQDDDKDSNEDRQPLKRLREKDEDHEEESLIEIKKSKCKETDEECLNPSKENITTSRKEEESSEHMEEETKIEVKETEIISKDTKEPNITNSNNINELKLTSSKTPKKQKNNSIQTELSKEKKLKRTNKSTKPQEKCPNYSKSENIKEDDTEEKSNNENSQNDNQETNTEPLSEEHSSKEEEMRTQEVEASLNENQHMTLELGNWNKEDMENETKTNDSDSQGVSAIFSFPKIPIISISICTTPNNKTYFKISNRENEKQSKEGNNKSKKSKSIQQDLEAETKNEEKELSTSLETQEIVKNLEESDDNAENINEDEEEDVEEKDDEEEEEDDEEEEEEEADNMEIEKFNHDSNSACSLPLKKRPTQAEPNEETEDTQLTLPTTYEQPQEIAAEVVIEDTDKDKETLIEVNQPEIKEHLEQDLQQEVNKNVENENHSSEASFSLTASDYDDNKPSTSANSLRKLTDPSSPFKRRVHMPIRPIGQPPIQIVAPQLKDNPLPCPTPENRPMDPQQLPTVARMQTQTTQSLPESYPATPMLSVANVEKLMDLNRFIEDLLASPDVMTIIDNANACGYYAEGQAYEMERIAILEHYNIANAKGNTSVTKPLYWKKSAGDTISIFNDNDNEWIALPPSTAKQLLKLSFVLSILQQQYKVSDVRQRINIALTFLIQTSYTSKFKKNSKAANSLQQRMQLYSRSISEATNSGHNISQPLPSASYFRIATNNEALNTSFNITHNMDAVQDFASTNYSSNATQNEMSLNQEPVVNANQSWNNLMQFSTVANTGQVIEQNNNNTNSPQRMAEVEQQQQQAQDKRNSTWEELNNDQLYINPPCATSPQNEVIVNTNGVQLHEMPQNFQDQQNIFISITDESVNDNGALHKYNTRQQHQQQQQQHLRAIGDEEPSSSSTQQFYAKRPCLTNNNAAANLMQNNFSRNNVINTFGNQEINLQNPYRLQQNQQQLQQQPTPLTLTNQHLNVTTSPNSNFSAQRNISPKSLGHNLPINIYNNNRNTNTPLAPQQQQQRMNTRYSNSFNAATTATTNQQQTVNKNPESNYKEILQPYITYLIKDHEKTSKHLLQVFEEVSNSHGNTTEQNNSNNSFNQPQSQFNSLLPPLIRNPQQNHMPGLHQLPSSSGSVLPSLVRNPHQTTMPHRDSGALQVVQSFLEQSQTEYDNAQQAKTTSVSASLSPTLPGFAKEYVNFVGSRDEIVQKQKLPQHLPPQQLQENHTQQQELLQQDPQRLNSVKRKCQERNDKLAEDLKRKMMEFSLLKHNVQAKLMEKQQDEVKKDTSTNANIKRRGRPKKNLITTEPSSSASSAGSLCNSDSSCEASSPTTSKQKKAKQTSARVTRRQQNNNDLNNTNTNTSPNSTTTTIDHAYFRQRTAAREAVKRINATSCKSAIIQKFKKEIGLICKTKSYDKWYISSGCSKGLHVDISL</sequence>
<organism evidence="16 17">
    <name type="scientific">Lucilia cuprina</name>
    <name type="common">Green bottle fly</name>
    <name type="synonym">Australian sheep blowfly</name>
    <dbReference type="NCBI Taxonomy" id="7375"/>
    <lineage>
        <taxon>Eukaryota</taxon>
        <taxon>Metazoa</taxon>
        <taxon>Ecdysozoa</taxon>
        <taxon>Arthropoda</taxon>
        <taxon>Hexapoda</taxon>
        <taxon>Insecta</taxon>
        <taxon>Pterygota</taxon>
        <taxon>Neoptera</taxon>
        <taxon>Endopterygota</taxon>
        <taxon>Diptera</taxon>
        <taxon>Brachycera</taxon>
        <taxon>Muscomorpha</taxon>
        <taxon>Oestroidea</taxon>
        <taxon>Calliphoridae</taxon>
        <taxon>Luciliinae</taxon>
        <taxon>Lucilia</taxon>
    </lineage>
</organism>
<feature type="compositionally biased region" description="Low complexity" evidence="14">
    <location>
        <begin position="2508"/>
        <end position="2517"/>
    </location>
</feature>
<comment type="similarity">
    <text evidence="3 12">Belongs to the protein disulfide isomerase family.</text>
</comment>
<dbReference type="EMBL" id="JRES01000945">
    <property type="protein sequence ID" value="KNC26939.1"/>
    <property type="molecule type" value="Genomic_DNA"/>
</dbReference>
<dbReference type="FunFam" id="3.40.30.10:FF:000042">
    <property type="entry name" value="protein disulfide-isomerase A2"/>
    <property type="match status" value="1"/>
</dbReference>
<dbReference type="FunFam" id="3.40.30.10:FF:000030">
    <property type="entry name" value="Protein disulfide-isomerase"/>
    <property type="match status" value="1"/>
</dbReference>
<keyword evidence="17" id="KW-1185">Reference proteome</keyword>
<dbReference type="CDD" id="cd02981">
    <property type="entry name" value="PDI_b_family"/>
    <property type="match status" value="1"/>
</dbReference>
<feature type="compositionally biased region" description="Low complexity" evidence="14">
    <location>
        <begin position="1782"/>
        <end position="1795"/>
    </location>
</feature>